<name>A0A944HCC4_DENI1</name>
<evidence type="ECO:0000313" key="1">
    <source>
        <dbReference type="EMBL" id="MBT0962572.1"/>
    </source>
</evidence>
<accession>A0A944HCC4</accession>
<dbReference type="Pfam" id="PF07845">
    <property type="entry name" value="DUF1636"/>
    <property type="match status" value="1"/>
</dbReference>
<gene>
    <name evidence="1" type="ORF">I8J34_15435</name>
</gene>
<comment type="caution">
    <text evidence="1">The sequence shown here is derived from an EMBL/GenBank/DDBJ whole genome shotgun (WGS) entry which is preliminary data.</text>
</comment>
<reference evidence="2" key="1">
    <citation type="journal article" date="2022" name="ISME J.">
        <title>Genetic and phylogenetic analysis of dissimilatory iodate-reducing bacteria identifies potential niches across the world's oceans.</title>
        <authorList>
            <person name="Reyes-Umana V."/>
            <person name="Henning Z."/>
            <person name="Lee K."/>
            <person name="Barnum T.P."/>
            <person name="Coates J.D."/>
        </authorList>
    </citation>
    <scope>NUCLEOTIDE SEQUENCE [LARGE SCALE GENOMIC DNA]</scope>
    <source>
        <strain evidence="2">IR12</strain>
    </source>
</reference>
<evidence type="ECO:0000313" key="2">
    <source>
        <dbReference type="Proteomes" id="UP000694660"/>
    </source>
</evidence>
<dbReference type="Proteomes" id="UP000694660">
    <property type="component" value="Unassembled WGS sequence"/>
</dbReference>
<dbReference type="EMBL" id="JAEKFT010000018">
    <property type="protein sequence ID" value="MBT0962572.1"/>
    <property type="molecule type" value="Genomic_DNA"/>
</dbReference>
<keyword evidence="2" id="KW-1185">Reference proteome</keyword>
<sequence>MTPTLTVCATCGNDPARPEAIRPGERLARSLEAALAECGDSLLRLERTACLMACQRRCTALLRAPGKIGYVIGDLQPDAASVQALLDYIAGYRLSTDGLVPYKAWPDGIKGHFIARIPPLNGD</sequence>
<dbReference type="RefSeq" id="WP_214362524.1">
    <property type="nucleotide sequence ID" value="NZ_JAEKFT010000018.1"/>
</dbReference>
<protein>
    <submittedName>
        <fullName evidence="1">DUF1636 domain-containing protein</fullName>
    </submittedName>
</protein>
<organism evidence="1 2">
    <name type="scientific">Denitromonas iodatirespirans</name>
    <dbReference type="NCBI Taxonomy" id="2795389"/>
    <lineage>
        <taxon>Bacteria</taxon>
        <taxon>Pseudomonadati</taxon>
        <taxon>Pseudomonadota</taxon>
        <taxon>Betaproteobacteria</taxon>
        <taxon>Rhodocyclales</taxon>
        <taxon>Zoogloeaceae</taxon>
        <taxon>Denitromonas</taxon>
    </lineage>
</organism>
<proteinExistence type="predicted"/>
<dbReference type="InterPro" id="IPR012863">
    <property type="entry name" value="DUF1636"/>
</dbReference>
<dbReference type="AlphaFoldDB" id="A0A944HCC4"/>